<feature type="signal peptide" evidence="1">
    <location>
        <begin position="1"/>
        <end position="20"/>
    </location>
</feature>
<sequence length="211" mass="23296">MLKQVLFSVTFVLIAGLSFAQQTTITPGNVTTGSRDYVLSIPASSFQASDNTTAFHNNGAECYFDNGTSNTYYFHAPIALRDSIRVKELELVVRCRAGGTLKIELIEGYSNSGTSSGGSFIYQTTTLWSSTGFNFPGDGFNGFMNFHLPFAVQNLAIIQGTFPIKLNPLPYGFSGGNYKVNNSNFYYLKVSQVQNWYGDFKILGAILRYQQ</sequence>
<evidence type="ECO:0000313" key="3">
    <source>
        <dbReference type="Proteomes" id="UP001204772"/>
    </source>
</evidence>
<keyword evidence="3" id="KW-1185">Reference proteome</keyword>
<dbReference type="RefSeq" id="WP_253524094.1">
    <property type="nucleotide sequence ID" value="NZ_JAMZEL010000001.1"/>
</dbReference>
<protein>
    <submittedName>
        <fullName evidence="2">Uncharacterized protein</fullName>
    </submittedName>
</protein>
<comment type="caution">
    <text evidence="2">The sequence shown here is derived from an EMBL/GenBank/DDBJ whole genome shotgun (WGS) entry which is preliminary data.</text>
</comment>
<organism evidence="2 3">
    <name type="scientific">Runella salmonicolor</name>
    <dbReference type="NCBI Taxonomy" id="2950278"/>
    <lineage>
        <taxon>Bacteria</taxon>
        <taxon>Pseudomonadati</taxon>
        <taxon>Bacteroidota</taxon>
        <taxon>Cytophagia</taxon>
        <taxon>Cytophagales</taxon>
        <taxon>Spirosomataceae</taxon>
        <taxon>Runella</taxon>
    </lineage>
</organism>
<name>A0ABT1FJQ9_9BACT</name>
<proteinExistence type="predicted"/>
<dbReference type="Proteomes" id="UP001204772">
    <property type="component" value="Unassembled WGS sequence"/>
</dbReference>
<keyword evidence="1" id="KW-0732">Signal</keyword>
<dbReference type="EMBL" id="JAMZEL010000001">
    <property type="protein sequence ID" value="MCP1380998.1"/>
    <property type="molecule type" value="Genomic_DNA"/>
</dbReference>
<reference evidence="2 3" key="1">
    <citation type="submission" date="2022-06" db="EMBL/GenBank/DDBJ databases">
        <title>Runella sp. S5 genome sequencing.</title>
        <authorList>
            <person name="Park S."/>
        </authorList>
    </citation>
    <scope>NUCLEOTIDE SEQUENCE [LARGE SCALE GENOMIC DNA]</scope>
    <source>
        <strain evidence="2 3">S5</strain>
    </source>
</reference>
<evidence type="ECO:0000313" key="2">
    <source>
        <dbReference type="EMBL" id="MCP1380998.1"/>
    </source>
</evidence>
<gene>
    <name evidence="2" type="ORF">NCI00_01115</name>
</gene>
<feature type="chain" id="PRO_5045130823" evidence="1">
    <location>
        <begin position="21"/>
        <end position="211"/>
    </location>
</feature>
<accession>A0ABT1FJQ9</accession>
<evidence type="ECO:0000256" key="1">
    <source>
        <dbReference type="SAM" id="SignalP"/>
    </source>
</evidence>